<feature type="compositionally biased region" description="Polar residues" evidence="6">
    <location>
        <begin position="324"/>
        <end position="333"/>
    </location>
</feature>
<dbReference type="PANTHER" id="PTHR13439">
    <property type="entry name" value="CT120 PROTEIN"/>
    <property type="match status" value="1"/>
</dbReference>
<gene>
    <name evidence="9" type="ORF">BCR36DRAFT_372277</name>
</gene>
<dbReference type="GO" id="GO:0016020">
    <property type="term" value="C:membrane"/>
    <property type="evidence" value="ECO:0007669"/>
    <property type="project" value="UniProtKB-SubCell"/>
</dbReference>
<comment type="subcellular location">
    <subcellularLocation>
        <location evidence="1">Membrane</location>
        <topology evidence="1">Multi-pass membrane protein</topology>
    </subcellularLocation>
</comment>
<keyword evidence="3 7" id="KW-1133">Transmembrane helix</keyword>
<dbReference type="PROSITE" id="PS50922">
    <property type="entry name" value="TLC"/>
    <property type="match status" value="1"/>
</dbReference>
<sequence>MFEYFDLDKDEIIYSSKIFYYVIPIIIIIRIFIFRFFEFVVKCYAKKYSSTYQTLSEKQKNDWCSKSTSIFHAILVTILCIPHTLTDIIFRESNKELAFGVTKRRVDILLWTLAYLIYDSYMMIRVNRQQLSKEMILHHVVCISAFLLGLYINVGTVFMASFIINEISTPFLHLRWFFSRMNKRDSLIANINNLVFAFTYFVFRGVWNTYVFFVLCKGFWEYRGELHKSDVPFCIISCLPIFALSHLLLNYYWLSIIIYRVIQGMSCIDKIITENQTPHENQHENQIHHEDNDKHEQSQNEKGEELVDITVYGTHTQQPEDTKNAPTSTNSIRTSKENTPLLKKL</sequence>
<dbReference type="AlphaFoldDB" id="A0A1Y1V4R1"/>
<keyword evidence="2 5" id="KW-0812">Transmembrane</keyword>
<accession>A0A1Y1V4R1</accession>
<dbReference type="Proteomes" id="UP000193719">
    <property type="component" value="Unassembled WGS sequence"/>
</dbReference>
<organism evidence="9 10">
    <name type="scientific">Piromyces finnis</name>
    <dbReference type="NCBI Taxonomy" id="1754191"/>
    <lineage>
        <taxon>Eukaryota</taxon>
        <taxon>Fungi</taxon>
        <taxon>Fungi incertae sedis</taxon>
        <taxon>Chytridiomycota</taxon>
        <taxon>Chytridiomycota incertae sedis</taxon>
        <taxon>Neocallimastigomycetes</taxon>
        <taxon>Neocallimastigales</taxon>
        <taxon>Neocallimastigaceae</taxon>
        <taxon>Piromyces</taxon>
    </lineage>
</organism>
<feature type="transmembrane region" description="Helical" evidence="7">
    <location>
        <begin position="18"/>
        <end position="37"/>
    </location>
</feature>
<feature type="region of interest" description="Disordered" evidence="6">
    <location>
        <begin position="278"/>
        <end position="345"/>
    </location>
</feature>
<dbReference type="InterPro" id="IPR050846">
    <property type="entry name" value="TLCD"/>
</dbReference>
<evidence type="ECO:0000256" key="1">
    <source>
        <dbReference type="ARBA" id="ARBA00004141"/>
    </source>
</evidence>
<feature type="transmembrane region" description="Helical" evidence="7">
    <location>
        <begin position="233"/>
        <end position="254"/>
    </location>
</feature>
<reference evidence="9 10" key="2">
    <citation type="submission" date="2016-08" db="EMBL/GenBank/DDBJ databases">
        <title>Pervasive Adenine N6-methylation of Active Genes in Fungi.</title>
        <authorList>
            <consortium name="DOE Joint Genome Institute"/>
            <person name="Mondo S.J."/>
            <person name="Dannebaum R.O."/>
            <person name="Kuo R.C."/>
            <person name="Labutti K."/>
            <person name="Haridas S."/>
            <person name="Kuo A."/>
            <person name="Salamov A."/>
            <person name="Ahrendt S.R."/>
            <person name="Lipzen A."/>
            <person name="Sullivan W."/>
            <person name="Andreopoulos W.B."/>
            <person name="Clum A."/>
            <person name="Lindquist E."/>
            <person name="Daum C."/>
            <person name="Ramamoorthy G.K."/>
            <person name="Gryganskyi A."/>
            <person name="Culley D."/>
            <person name="Magnuson J.K."/>
            <person name="James T.Y."/>
            <person name="O'Malley M.A."/>
            <person name="Stajich J.E."/>
            <person name="Spatafora J.W."/>
            <person name="Visel A."/>
            <person name="Grigoriev I.V."/>
        </authorList>
    </citation>
    <scope>NUCLEOTIDE SEQUENCE [LARGE SCALE GENOMIC DNA]</scope>
    <source>
        <strain evidence="10">finn</strain>
    </source>
</reference>
<dbReference type="GO" id="GO:0055088">
    <property type="term" value="P:lipid homeostasis"/>
    <property type="evidence" value="ECO:0007669"/>
    <property type="project" value="TreeGrafter"/>
</dbReference>
<protein>
    <recommendedName>
        <fullName evidence="8">TLC domain-containing protein</fullName>
    </recommendedName>
</protein>
<reference evidence="9 10" key="1">
    <citation type="submission" date="2016-08" db="EMBL/GenBank/DDBJ databases">
        <title>Genomes of anaerobic fungi encode conserved fungal cellulosomes for biomass hydrolysis.</title>
        <authorList>
            <consortium name="DOE Joint Genome Institute"/>
            <person name="Haitjema C.H."/>
            <person name="Gilmore S.P."/>
            <person name="Henske J.K."/>
            <person name="Solomon K.V."/>
            <person name="De Groot R."/>
            <person name="Kuo A."/>
            <person name="Mondo S.J."/>
            <person name="Salamov A.A."/>
            <person name="Labutti K."/>
            <person name="Zhao Z."/>
            <person name="Chiniquy J."/>
            <person name="Barry K."/>
            <person name="Brewer H.M."/>
            <person name="Purvine S.O."/>
            <person name="Wright A.T."/>
            <person name="Boxma B."/>
            <person name="Van Alen T."/>
            <person name="Hackstein J.H."/>
            <person name="Baker S.E."/>
            <person name="Grigoriev I.V."/>
            <person name="O'Malley M.A."/>
        </authorList>
    </citation>
    <scope>NUCLEOTIDE SEQUENCE [LARGE SCALE GENOMIC DNA]</scope>
    <source>
        <strain evidence="10">finn</strain>
    </source>
</reference>
<dbReference type="InterPro" id="IPR006634">
    <property type="entry name" value="TLC-dom"/>
</dbReference>
<keyword evidence="4 5" id="KW-0472">Membrane</keyword>
<dbReference type="PANTHER" id="PTHR13439:SF0">
    <property type="entry name" value="TOPOISOMERASE I DAMAGE AFFECTED PROTEIN 4"/>
    <property type="match status" value="1"/>
</dbReference>
<feature type="transmembrane region" description="Helical" evidence="7">
    <location>
        <begin position="136"/>
        <end position="152"/>
    </location>
</feature>
<dbReference type="OrthoDB" id="10266980at2759"/>
<evidence type="ECO:0000256" key="3">
    <source>
        <dbReference type="ARBA" id="ARBA00022989"/>
    </source>
</evidence>
<feature type="transmembrane region" description="Helical" evidence="7">
    <location>
        <begin position="158"/>
        <end position="178"/>
    </location>
</feature>
<keyword evidence="10" id="KW-1185">Reference proteome</keyword>
<evidence type="ECO:0000256" key="2">
    <source>
        <dbReference type="ARBA" id="ARBA00022692"/>
    </source>
</evidence>
<feature type="domain" description="TLC" evidence="8">
    <location>
        <begin position="58"/>
        <end position="266"/>
    </location>
</feature>
<evidence type="ECO:0000256" key="7">
    <source>
        <dbReference type="SAM" id="Phobius"/>
    </source>
</evidence>
<feature type="compositionally biased region" description="Basic and acidic residues" evidence="6">
    <location>
        <begin position="280"/>
        <end position="305"/>
    </location>
</feature>
<evidence type="ECO:0000256" key="5">
    <source>
        <dbReference type="PROSITE-ProRule" id="PRU00205"/>
    </source>
</evidence>
<evidence type="ECO:0000313" key="9">
    <source>
        <dbReference type="EMBL" id="ORX46444.1"/>
    </source>
</evidence>
<feature type="transmembrane region" description="Helical" evidence="7">
    <location>
        <begin position="108"/>
        <end position="124"/>
    </location>
</feature>
<dbReference type="GO" id="GO:0005783">
    <property type="term" value="C:endoplasmic reticulum"/>
    <property type="evidence" value="ECO:0007669"/>
    <property type="project" value="TreeGrafter"/>
</dbReference>
<dbReference type="SMART" id="SM00724">
    <property type="entry name" value="TLC"/>
    <property type="match status" value="1"/>
</dbReference>
<dbReference type="EMBL" id="MCFH01000035">
    <property type="protein sequence ID" value="ORX46444.1"/>
    <property type="molecule type" value="Genomic_DNA"/>
</dbReference>
<feature type="transmembrane region" description="Helical" evidence="7">
    <location>
        <begin position="190"/>
        <end position="213"/>
    </location>
</feature>
<proteinExistence type="predicted"/>
<name>A0A1Y1V4R1_9FUNG</name>
<evidence type="ECO:0000313" key="10">
    <source>
        <dbReference type="Proteomes" id="UP000193719"/>
    </source>
</evidence>
<dbReference type="Pfam" id="PF03798">
    <property type="entry name" value="TRAM_LAG1_CLN8"/>
    <property type="match status" value="1"/>
</dbReference>
<evidence type="ECO:0000256" key="4">
    <source>
        <dbReference type="ARBA" id="ARBA00023136"/>
    </source>
</evidence>
<comment type="caution">
    <text evidence="9">The sequence shown here is derived from an EMBL/GenBank/DDBJ whole genome shotgun (WGS) entry which is preliminary data.</text>
</comment>
<evidence type="ECO:0000259" key="8">
    <source>
        <dbReference type="PROSITE" id="PS50922"/>
    </source>
</evidence>
<evidence type="ECO:0000256" key="6">
    <source>
        <dbReference type="SAM" id="MobiDB-lite"/>
    </source>
</evidence>
<feature type="transmembrane region" description="Helical" evidence="7">
    <location>
        <begin position="70"/>
        <end position="88"/>
    </location>
</feature>